<dbReference type="AlphaFoldDB" id="A0A846R0P4"/>
<keyword evidence="2" id="KW-1185">Reference proteome</keyword>
<gene>
    <name evidence="1" type="ORF">GGR42_003013</name>
</gene>
<dbReference type="EMBL" id="JAATJJ010000002">
    <property type="protein sequence ID" value="NJB72522.1"/>
    <property type="molecule type" value="Genomic_DNA"/>
</dbReference>
<dbReference type="RefSeq" id="WP_167965609.1">
    <property type="nucleotide sequence ID" value="NZ_JAATJJ010000002.1"/>
</dbReference>
<dbReference type="Proteomes" id="UP000590442">
    <property type="component" value="Unassembled WGS sequence"/>
</dbReference>
<proteinExistence type="predicted"/>
<organism evidence="1 2">
    <name type="scientific">Saonia flava</name>
    <dbReference type="NCBI Taxonomy" id="523696"/>
    <lineage>
        <taxon>Bacteria</taxon>
        <taxon>Pseudomonadati</taxon>
        <taxon>Bacteroidota</taxon>
        <taxon>Flavobacteriia</taxon>
        <taxon>Flavobacteriales</taxon>
        <taxon>Flavobacteriaceae</taxon>
        <taxon>Saonia</taxon>
    </lineage>
</organism>
<evidence type="ECO:0000313" key="2">
    <source>
        <dbReference type="Proteomes" id="UP000590442"/>
    </source>
</evidence>
<accession>A0A846R0P4</accession>
<name>A0A846R0P4_9FLAO</name>
<sequence length="64" mass="7291">MEKQYCKVGAVTPITSGAHAISLLEYQYRNFMDKASSTKSVDQKLANFFEFKAIKVKKMLENLV</sequence>
<comment type="caution">
    <text evidence="1">The sequence shown here is derived from an EMBL/GenBank/DDBJ whole genome shotgun (WGS) entry which is preliminary data.</text>
</comment>
<protein>
    <submittedName>
        <fullName evidence="1">Uncharacterized protein</fullName>
    </submittedName>
</protein>
<reference evidence="1 2" key="1">
    <citation type="submission" date="2020-03" db="EMBL/GenBank/DDBJ databases">
        <title>Genomic Encyclopedia of Type Strains, Phase IV (KMG-IV): sequencing the most valuable type-strain genomes for metagenomic binning, comparative biology and taxonomic classification.</title>
        <authorList>
            <person name="Goeker M."/>
        </authorList>
    </citation>
    <scope>NUCLEOTIDE SEQUENCE [LARGE SCALE GENOMIC DNA]</scope>
    <source>
        <strain evidence="1 2">DSM 29762</strain>
    </source>
</reference>
<evidence type="ECO:0000313" key="1">
    <source>
        <dbReference type="EMBL" id="NJB72522.1"/>
    </source>
</evidence>